<protein>
    <submittedName>
        <fullName evidence="1">Maturation protein</fullName>
    </submittedName>
</protein>
<dbReference type="Proteomes" id="UP000679125">
    <property type="component" value="Segment"/>
</dbReference>
<dbReference type="EMBL" id="BK013387">
    <property type="protein sequence ID" value="DAD49943.1"/>
    <property type="molecule type" value="Genomic_RNA"/>
</dbReference>
<dbReference type="GeneID" id="80399627"/>
<gene>
    <name evidence="1" type="primary">Zoerhiza.1_34_1</name>
</gene>
<sequence>MGATITQKRDLNLSPATSWGGFLSHYRVQPGWAPDVSVNMQRTYSQTTTSFRSGSSAGTEINPREILNQNNARNLRPFDRGHEFSTRKGKILLSHPNWKIRGLGDTFYEGPLTFSVPGDNMPGSVRDYDAGPVDLSYGVTAISKVAPTKQVANLEQLFVELYRDLPKYPGLRLTNTKKRELLHNKVADEYLNIVFGWQPTIQDVLKICETIVRWDELSRQYIRDAGQQVRRQFEFEAKREYRNIAVNPNQEIQIYAINPYQPWSNNFYSNPFSDGVGTVSLDETKYEKYWFSGAFMYYLNTENSLWGKLSLGASIARKLLGLEGVTLRLIYEQLPYSWLADWFINANDLISNIDSFSRDGLVLRYGYLMRETILTRTYTHSGITHRGGRTGPFSMTEVFSDKRRIKATPYGFGVTPDSFSPVQWAILAALGFTKSDRNLF</sequence>
<name>A0A8S5KXW5_9VIRU</name>
<evidence type="ECO:0000313" key="2">
    <source>
        <dbReference type="Proteomes" id="UP000679125"/>
    </source>
</evidence>
<proteinExistence type="predicted"/>
<reference evidence="1 2" key="1">
    <citation type="submission" date="2020-09" db="EMBL/GenBank/DDBJ databases">
        <title>Leviviricetes taxonomy.</title>
        <authorList>
            <person name="Stockdale S.R."/>
            <person name="Callanan J."/>
            <person name="Adriaenssens E.M."/>
            <person name="Kuhn J.H."/>
            <person name="Rumnieks J."/>
            <person name="Shkoporov A."/>
            <person name="Draper L.A."/>
            <person name="Ross P."/>
            <person name="Hill C."/>
        </authorList>
    </citation>
    <scope>NUCLEOTIDE SEQUENCE [LARGE SCALE GENOMIC DNA]</scope>
</reference>
<organism evidence="1 2">
    <name type="scientific">ssRNA phage Zoerhiza.1_34</name>
    <dbReference type="NCBI Taxonomy" id="2786777"/>
    <lineage>
        <taxon>Viruses</taxon>
        <taxon>Riboviria</taxon>
        <taxon>Orthornavirae</taxon>
        <taxon>Lenarviricota</taxon>
        <taxon>Leviviricetes</taxon>
        <taxon>Timlovirales</taxon>
        <taxon>Steitzviridae</taxon>
        <taxon>Eerlswavirus</taxon>
        <taxon>Eerlswavirus pedadaptatum</taxon>
        <taxon>Arctuvirus pedadaptatum</taxon>
    </lineage>
</organism>
<dbReference type="RefSeq" id="YP_010770336.1">
    <property type="nucleotide sequence ID" value="NC_074237.1"/>
</dbReference>
<accession>A0A8S5KXW5</accession>
<evidence type="ECO:0000313" key="1">
    <source>
        <dbReference type="EMBL" id="DAD49943.1"/>
    </source>
</evidence>
<dbReference type="KEGG" id="vg:80399627"/>
<keyword evidence="2" id="KW-1185">Reference proteome</keyword>